<dbReference type="Gene3D" id="1.10.287.630">
    <property type="entry name" value="Helix hairpin bin"/>
    <property type="match status" value="1"/>
</dbReference>
<dbReference type="AlphaFoldDB" id="A0A6S9UF66"/>
<dbReference type="SMART" id="SM00100">
    <property type="entry name" value="cNMP"/>
    <property type="match status" value="1"/>
</dbReference>
<keyword evidence="5" id="KW-0406">Ion transport</keyword>
<evidence type="ECO:0000256" key="1">
    <source>
        <dbReference type="ARBA" id="ARBA00004141"/>
    </source>
</evidence>
<feature type="compositionally biased region" description="Polar residues" evidence="7">
    <location>
        <begin position="111"/>
        <end position="120"/>
    </location>
</feature>
<dbReference type="Gene3D" id="2.60.120.10">
    <property type="entry name" value="Jelly Rolls"/>
    <property type="match status" value="1"/>
</dbReference>
<reference evidence="10" key="1">
    <citation type="submission" date="2021-01" db="EMBL/GenBank/DDBJ databases">
        <authorList>
            <person name="Corre E."/>
            <person name="Pelletier E."/>
            <person name="Niang G."/>
            <person name="Scheremetjew M."/>
            <person name="Finn R."/>
            <person name="Kale V."/>
            <person name="Holt S."/>
            <person name="Cochrane G."/>
            <person name="Meng A."/>
            <person name="Brown T."/>
            <person name="Cohen L."/>
        </authorList>
    </citation>
    <scope>NUCLEOTIDE SEQUENCE</scope>
    <source>
        <strain evidence="10">CCMP645</strain>
    </source>
</reference>
<dbReference type="Gene3D" id="1.10.287.70">
    <property type="match status" value="1"/>
</dbReference>
<dbReference type="PANTHER" id="PTHR10217:SF435">
    <property type="entry name" value="POTASSIUM VOLTAGE-GATED CHANNEL PROTEIN EAG"/>
    <property type="match status" value="1"/>
</dbReference>
<feature type="compositionally biased region" description="Basic and acidic residues" evidence="7">
    <location>
        <begin position="939"/>
        <end position="948"/>
    </location>
</feature>
<keyword evidence="2" id="KW-0813">Transport</keyword>
<dbReference type="SUPFAM" id="SSF81324">
    <property type="entry name" value="Voltage-gated potassium channels"/>
    <property type="match status" value="1"/>
</dbReference>
<evidence type="ECO:0000256" key="3">
    <source>
        <dbReference type="ARBA" id="ARBA00022692"/>
    </source>
</evidence>
<organism evidence="10">
    <name type="scientific">Chrysotila carterae</name>
    <name type="common">Marine alga</name>
    <name type="synonym">Syracosphaera carterae</name>
    <dbReference type="NCBI Taxonomy" id="13221"/>
    <lineage>
        <taxon>Eukaryota</taxon>
        <taxon>Haptista</taxon>
        <taxon>Haptophyta</taxon>
        <taxon>Prymnesiophyceae</taxon>
        <taxon>Isochrysidales</taxon>
        <taxon>Isochrysidaceae</taxon>
        <taxon>Chrysotila</taxon>
    </lineage>
</organism>
<dbReference type="EMBL" id="HBIZ01020533">
    <property type="protein sequence ID" value="CAE0760308.1"/>
    <property type="molecule type" value="Transcribed_RNA"/>
</dbReference>
<dbReference type="Pfam" id="PF00520">
    <property type="entry name" value="Ion_trans"/>
    <property type="match status" value="1"/>
</dbReference>
<evidence type="ECO:0000256" key="2">
    <source>
        <dbReference type="ARBA" id="ARBA00022448"/>
    </source>
</evidence>
<proteinExistence type="predicted"/>
<feature type="domain" description="Cyclic nucleotide-binding" evidence="9">
    <location>
        <begin position="671"/>
        <end position="786"/>
    </location>
</feature>
<accession>A0A6S9UF66</accession>
<dbReference type="InterPro" id="IPR005821">
    <property type="entry name" value="Ion_trans_dom"/>
</dbReference>
<evidence type="ECO:0000256" key="8">
    <source>
        <dbReference type="SAM" id="Phobius"/>
    </source>
</evidence>
<evidence type="ECO:0000259" key="9">
    <source>
        <dbReference type="PROSITE" id="PS50042"/>
    </source>
</evidence>
<dbReference type="InterPro" id="IPR018490">
    <property type="entry name" value="cNMP-bd_dom_sf"/>
</dbReference>
<feature type="region of interest" description="Disordered" evidence="7">
    <location>
        <begin position="862"/>
        <end position="925"/>
    </location>
</feature>
<dbReference type="GO" id="GO:0005249">
    <property type="term" value="F:voltage-gated potassium channel activity"/>
    <property type="evidence" value="ECO:0007669"/>
    <property type="project" value="TreeGrafter"/>
</dbReference>
<feature type="transmembrane region" description="Helical" evidence="8">
    <location>
        <begin position="345"/>
        <end position="366"/>
    </location>
</feature>
<evidence type="ECO:0000256" key="7">
    <source>
        <dbReference type="SAM" id="MobiDB-lite"/>
    </source>
</evidence>
<feature type="transmembrane region" description="Helical" evidence="8">
    <location>
        <begin position="320"/>
        <end position="339"/>
    </location>
</feature>
<dbReference type="InterPro" id="IPR050818">
    <property type="entry name" value="KCNH_animal-type"/>
</dbReference>
<evidence type="ECO:0000256" key="4">
    <source>
        <dbReference type="ARBA" id="ARBA00022989"/>
    </source>
</evidence>
<feature type="region of interest" description="Disordered" evidence="7">
    <location>
        <begin position="938"/>
        <end position="976"/>
    </location>
</feature>
<dbReference type="PROSITE" id="PS50042">
    <property type="entry name" value="CNMP_BINDING_3"/>
    <property type="match status" value="1"/>
</dbReference>
<dbReference type="GO" id="GO:0042391">
    <property type="term" value="P:regulation of membrane potential"/>
    <property type="evidence" value="ECO:0007669"/>
    <property type="project" value="TreeGrafter"/>
</dbReference>
<keyword evidence="4 8" id="KW-1133">Transmembrane helix</keyword>
<name>A0A6S9UF66_CHRCT</name>
<dbReference type="InterPro" id="IPR014710">
    <property type="entry name" value="RmlC-like_jellyroll"/>
</dbReference>
<evidence type="ECO:0000313" key="11">
    <source>
        <dbReference type="EMBL" id="CAE0760313.1"/>
    </source>
</evidence>
<dbReference type="GO" id="GO:0005886">
    <property type="term" value="C:plasma membrane"/>
    <property type="evidence" value="ECO:0007669"/>
    <property type="project" value="TreeGrafter"/>
</dbReference>
<gene>
    <name evidence="10" type="ORF">PCAR00345_LOCUS12920</name>
    <name evidence="11" type="ORF">PCAR00345_LOCUS12925</name>
</gene>
<feature type="compositionally biased region" description="Low complexity" evidence="7">
    <location>
        <begin position="161"/>
        <end position="174"/>
    </location>
</feature>
<dbReference type="EMBL" id="HBIZ01020538">
    <property type="protein sequence ID" value="CAE0760313.1"/>
    <property type="molecule type" value="Transcribed_RNA"/>
</dbReference>
<dbReference type="Pfam" id="PF00027">
    <property type="entry name" value="cNMP_binding"/>
    <property type="match status" value="1"/>
</dbReference>
<evidence type="ECO:0000313" key="10">
    <source>
        <dbReference type="EMBL" id="CAE0760308.1"/>
    </source>
</evidence>
<keyword evidence="6 8" id="KW-0472">Membrane</keyword>
<dbReference type="CDD" id="cd00038">
    <property type="entry name" value="CAP_ED"/>
    <property type="match status" value="1"/>
</dbReference>
<feature type="transmembrane region" description="Helical" evidence="8">
    <location>
        <begin position="572"/>
        <end position="596"/>
    </location>
</feature>
<dbReference type="PANTHER" id="PTHR10217">
    <property type="entry name" value="VOLTAGE AND LIGAND GATED POTASSIUM CHANNEL"/>
    <property type="match status" value="1"/>
</dbReference>
<protein>
    <recommendedName>
        <fullName evidence="9">Cyclic nucleotide-binding domain-containing protein</fullName>
    </recommendedName>
</protein>
<feature type="transmembrane region" description="Helical" evidence="8">
    <location>
        <begin position="456"/>
        <end position="477"/>
    </location>
</feature>
<feature type="region of interest" description="Disordered" evidence="7">
    <location>
        <begin position="70"/>
        <end position="216"/>
    </location>
</feature>
<dbReference type="SUPFAM" id="SSF51206">
    <property type="entry name" value="cAMP-binding domain-like"/>
    <property type="match status" value="1"/>
</dbReference>
<keyword evidence="3 8" id="KW-0812">Transmembrane</keyword>
<comment type="subcellular location">
    <subcellularLocation>
        <location evidence="1">Membrane</location>
        <topology evidence="1">Multi-pass membrane protein</topology>
    </subcellularLocation>
</comment>
<evidence type="ECO:0000256" key="6">
    <source>
        <dbReference type="ARBA" id="ARBA00023136"/>
    </source>
</evidence>
<dbReference type="InterPro" id="IPR000595">
    <property type="entry name" value="cNMP-bd_dom"/>
</dbReference>
<sequence>MSADAPVVVAQSVDETASVQTLQQQLRLALNAIEVLVGQTGRMESGISKLVRMQGQLETRFDELRAEISETQKRPSSAATHLMGAGRLRKKTSNCGSLPDPDRDNYLHSALNGTSSQAQSPPVFRRKHFGSERSHSRAGSRRAVSSRADLSDEETHVPTLPANANAEEPTTTTASEPVTLPAPLRSSMRSHLKPSLRAAESKGSTPRFRRLEDAEAGTVEGKPCSIGFVGLPDDNEDENERERLLKARRPSVPEVRSAQVLDFLAKNQEVVKTLMQLKEQHRHKEQRTQHYLDWIQANKHKCWFHLIIPHYHPYRQVWDLVLFGLVLVSVYLVPMQIAFDFTSTFWVVLGWCFDAAFSLDVVLNFFTTYDHDGVTVFQFKRIAINYLRSWFVIDVVSVIPIDQLVSGGNSSVGRLNKLIRLVRMFKLLRVFRLYRLTKAGAISRFLDRASPSTLRLAMVVVITFTVLHILACFYWMIVEIEWVFLDTPAERVEVLLSPWFPPRYVVEEAGMLSDGTDMSEVLALLPPEYAYDVNSTAASGFGAAYVWSFFWATSAASGYQDFLPATALQTSFTLFVVIFGFLGSAVILGSVTTALSEMNAISAKHKQKMEEIQQYLRVKEVPKRVRRAIADFYSFAGAGDSANEDLEDLPANLRLQLDIVLNRSLFLKVPAFRECTPGQICELVPRIVRQYALRSQFIVEQGGEALGLYMIARGTVEVLSDHEHVGMLGRNEFFGEQSILSDTPEESTFKAAEITELMVLFRDDLNEVMELFPELRDTLRKHAIMRDKRRQEASRVLSLWKMKRTVPEVAPEERNAAAPEFLDKWRALVQGGKNTSDSSSITKFKIRSRRASIGPREAPKANIAPFVGGIDGGGDSNGRRTSGRRGSDGFGLPLLVASTHAPPKVMPRSAPAESTGGDKHPADEQDISIPVAMLRWRRRAAEQVKPPKETSSAQPDAAVKVDERAPNGRASAPATEQVVAFRQDSVRVVDVSIS</sequence>
<evidence type="ECO:0000256" key="5">
    <source>
        <dbReference type="ARBA" id="ARBA00023065"/>
    </source>
</evidence>